<evidence type="ECO:0000259" key="3">
    <source>
        <dbReference type="Pfam" id="PF17782"/>
    </source>
</evidence>
<feature type="domain" description="Smf/DprA SLOG" evidence="2">
    <location>
        <begin position="86"/>
        <end position="293"/>
    </location>
</feature>
<comment type="similarity">
    <text evidence="1">Belongs to the DprA/Smf family.</text>
</comment>
<dbReference type="SUPFAM" id="SSF102405">
    <property type="entry name" value="MCP/YpsA-like"/>
    <property type="match status" value="1"/>
</dbReference>
<dbReference type="InterPro" id="IPR041614">
    <property type="entry name" value="DprA_WH"/>
</dbReference>
<name>A0A7U3YPC3_DESPD</name>
<dbReference type="Pfam" id="PF02481">
    <property type="entry name" value="DNA_processg_A"/>
    <property type="match status" value="1"/>
</dbReference>
<dbReference type="InterPro" id="IPR057666">
    <property type="entry name" value="DrpA_SLOG"/>
</dbReference>
<proteinExistence type="inferred from homology"/>
<dbReference type="RefSeq" id="WP_015725595.1">
    <property type="nucleotide sequence ID" value="NC_014972.1"/>
</dbReference>
<dbReference type="PANTHER" id="PTHR43022">
    <property type="entry name" value="PROTEIN SMF"/>
    <property type="match status" value="1"/>
</dbReference>
<keyword evidence="5" id="KW-1185">Reference proteome</keyword>
<dbReference type="InterPro" id="IPR036388">
    <property type="entry name" value="WH-like_DNA-bd_sf"/>
</dbReference>
<accession>A0A7U3YPC3</accession>
<dbReference type="InterPro" id="IPR003488">
    <property type="entry name" value="DprA"/>
</dbReference>
<feature type="domain" description="DprA winged helix" evidence="3">
    <location>
        <begin position="309"/>
        <end position="368"/>
    </location>
</feature>
<dbReference type="GO" id="GO:0009294">
    <property type="term" value="P:DNA-mediated transformation"/>
    <property type="evidence" value="ECO:0007669"/>
    <property type="project" value="InterPro"/>
</dbReference>
<organism evidence="4 5">
    <name type="scientific">Desulfobulbus propionicus (strain ATCC 33891 / DSM 2032 / VKM B-1956 / 1pr3)</name>
    <dbReference type="NCBI Taxonomy" id="577650"/>
    <lineage>
        <taxon>Bacteria</taxon>
        <taxon>Pseudomonadati</taxon>
        <taxon>Thermodesulfobacteriota</taxon>
        <taxon>Desulfobulbia</taxon>
        <taxon>Desulfobulbales</taxon>
        <taxon>Desulfobulbaceae</taxon>
        <taxon>Desulfobulbus</taxon>
    </lineage>
</organism>
<evidence type="ECO:0000259" key="2">
    <source>
        <dbReference type="Pfam" id="PF02481"/>
    </source>
</evidence>
<evidence type="ECO:0000313" key="4">
    <source>
        <dbReference type="EMBL" id="ADW19070.1"/>
    </source>
</evidence>
<dbReference type="PANTHER" id="PTHR43022:SF1">
    <property type="entry name" value="PROTEIN SMF"/>
    <property type="match status" value="1"/>
</dbReference>
<protein>
    <submittedName>
        <fullName evidence="4">DNA protecting protein DprA</fullName>
    </submittedName>
</protein>
<dbReference type="Proteomes" id="UP000006365">
    <property type="component" value="Chromosome"/>
</dbReference>
<evidence type="ECO:0000256" key="1">
    <source>
        <dbReference type="ARBA" id="ARBA00006525"/>
    </source>
</evidence>
<dbReference type="Pfam" id="PF17782">
    <property type="entry name" value="WHD_DprA"/>
    <property type="match status" value="1"/>
</dbReference>
<dbReference type="AlphaFoldDB" id="A0A7U3YPC3"/>
<dbReference type="Gene3D" id="3.40.50.450">
    <property type="match status" value="1"/>
</dbReference>
<dbReference type="EMBL" id="CP002364">
    <property type="protein sequence ID" value="ADW19070.1"/>
    <property type="molecule type" value="Genomic_DNA"/>
</dbReference>
<reference evidence="4 5" key="1">
    <citation type="journal article" date="2011" name="Stand. Genomic Sci.">
        <title>Complete genome sequence of Desulfobulbus propionicus type strain (1pr3).</title>
        <authorList>
            <person name="Pagani I."/>
            <person name="Lapidus A."/>
            <person name="Nolan M."/>
            <person name="Lucas S."/>
            <person name="Hammon N."/>
            <person name="Deshpande S."/>
            <person name="Cheng J.F."/>
            <person name="Chertkov O."/>
            <person name="Davenport K."/>
            <person name="Tapia R."/>
            <person name="Han C."/>
            <person name="Goodwin L."/>
            <person name="Pitluck S."/>
            <person name="Liolios K."/>
            <person name="Mavromatis K."/>
            <person name="Ivanova N."/>
            <person name="Mikhailova N."/>
            <person name="Pati A."/>
            <person name="Chen A."/>
            <person name="Palaniappan K."/>
            <person name="Land M."/>
            <person name="Hauser L."/>
            <person name="Chang Y.J."/>
            <person name="Jeffries C.D."/>
            <person name="Detter J.C."/>
            <person name="Brambilla E."/>
            <person name="Kannan K.P."/>
            <person name="Djao O.D."/>
            <person name="Rohde M."/>
            <person name="Pukall R."/>
            <person name="Spring S."/>
            <person name="Goker M."/>
            <person name="Sikorski J."/>
            <person name="Woyke T."/>
            <person name="Bristow J."/>
            <person name="Eisen J.A."/>
            <person name="Markowitz V."/>
            <person name="Hugenholtz P."/>
            <person name="Kyrpides N.C."/>
            <person name="Klenk H.P."/>
        </authorList>
    </citation>
    <scope>NUCLEOTIDE SEQUENCE [LARGE SCALE GENOMIC DNA]</scope>
    <source>
        <strain evidence="5">ATCC 33891 / DSM 2032 / 1pr3</strain>
    </source>
</reference>
<evidence type="ECO:0000313" key="5">
    <source>
        <dbReference type="Proteomes" id="UP000006365"/>
    </source>
</evidence>
<dbReference type="Gene3D" id="1.10.10.10">
    <property type="entry name" value="Winged helix-like DNA-binding domain superfamily/Winged helix DNA-binding domain"/>
    <property type="match status" value="1"/>
</dbReference>
<sequence length="376" mass="39931">MPLCPDAEDWLTLSLLPGLGCVLIWRLVRQAGSPGEALRLGARPSAVPGIGPRLLALMADSAQVAVARQLAQRELERIERLGISLLSLYSPDYPELLRTIPDPPVLLYCRGDLAILRQPTVAVIGSRAATDYGRRMAALLAAELVAQDITIVSGAAYGIDAAAHRGALRAGGATVAVLGCGVDVVYPRAHADLFQELAAQGLLLSEYPLGTPPEGFRFPARNRIISGLAKGVVVVEATEKSGSLITARLALDQGREVFAVPGRIDSPKSSGTHRLIQQGAHLVHGATDIVEALAWESGTGPCGLAEKAAATGPSPQVSPAEQHLLLSLDAYPRDIDTLVRMTGLPIVDLHTLLLQLELKGLIRQLPGQLYERRLMD</sequence>
<dbReference type="KEGG" id="dpr:Despr_2937"/>
<dbReference type="NCBIfam" id="TIGR00732">
    <property type="entry name" value="dprA"/>
    <property type="match status" value="1"/>
</dbReference>
<gene>
    <name evidence="4" type="ordered locus">Despr_2937</name>
</gene>